<name>A0A3G5A166_9VIRU</name>
<sequence>MTNIFWVNDPSVLYSNGNYLKIIPTEDMSPVQKLNAITCACIYIFLIVLIFTSALVIPILLIIVIIIFYYFSTTGTTTKNDSVKREHMLNKKKSKKRYHSKKKKKKLNIDFDKNLFMDVDTLYQVSQSERMTSGGRGDDGVPDTTGFGNWLWDNKIES</sequence>
<gene>
    <name evidence="3" type="ORF">Harvfovirus11_19</name>
</gene>
<protein>
    <recommendedName>
        <fullName evidence="2">Minor capsid protein P9 transmembrane helices domain-containing protein</fullName>
    </recommendedName>
</protein>
<proteinExistence type="predicted"/>
<accession>A0A3G5A166</accession>
<feature type="domain" description="Minor capsid protein P9 transmembrane helices" evidence="2">
    <location>
        <begin position="5"/>
        <end position="70"/>
    </location>
</feature>
<evidence type="ECO:0000259" key="2">
    <source>
        <dbReference type="Pfam" id="PF19066"/>
    </source>
</evidence>
<dbReference type="InterPro" id="IPR043915">
    <property type="entry name" value="P9_TM"/>
</dbReference>
<feature type="transmembrane region" description="Helical" evidence="1">
    <location>
        <begin position="42"/>
        <end position="71"/>
    </location>
</feature>
<keyword evidence="1" id="KW-0472">Membrane</keyword>
<organism evidence="3">
    <name type="scientific">Harvfovirus sp</name>
    <dbReference type="NCBI Taxonomy" id="2487768"/>
    <lineage>
        <taxon>Viruses</taxon>
        <taxon>Varidnaviria</taxon>
        <taxon>Bamfordvirae</taxon>
        <taxon>Nucleocytoviricota</taxon>
        <taxon>Megaviricetes</taxon>
        <taxon>Imitervirales</taxon>
        <taxon>Mimiviridae</taxon>
        <taxon>Klosneuvirinae</taxon>
    </lineage>
</organism>
<keyword evidence="1" id="KW-0812">Transmembrane</keyword>
<dbReference type="EMBL" id="MK072253">
    <property type="protein sequence ID" value="AYV80957.1"/>
    <property type="molecule type" value="Genomic_DNA"/>
</dbReference>
<evidence type="ECO:0000313" key="3">
    <source>
        <dbReference type="EMBL" id="AYV80957.1"/>
    </source>
</evidence>
<reference evidence="3" key="1">
    <citation type="submission" date="2018-10" db="EMBL/GenBank/DDBJ databases">
        <title>Hidden diversity of soil giant viruses.</title>
        <authorList>
            <person name="Schulz F."/>
            <person name="Alteio L."/>
            <person name="Goudeau D."/>
            <person name="Ryan E.M."/>
            <person name="Malmstrom R.R."/>
            <person name="Blanchard J."/>
            <person name="Woyke T."/>
        </authorList>
    </citation>
    <scope>NUCLEOTIDE SEQUENCE</scope>
    <source>
        <strain evidence="3">HAV1</strain>
    </source>
</reference>
<evidence type="ECO:0000256" key="1">
    <source>
        <dbReference type="SAM" id="Phobius"/>
    </source>
</evidence>
<keyword evidence="1" id="KW-1133">Transmembrane helix</keyword>
<dbReference type="Pfam" id="PF19066">
    <property type="entry name" value="P9_TM"/>
    <property type="match status" value="1"/>
</dbReference>